<evidence type="ECO:0000313" key="1">
    <source>
        <dbReference type="EMBL" id="MCQ8240729.1"/>
    </source>
</evidence>
<protein>
    <submittedName>
        <fullName evidence="1">DUF1028 domain-containing protein</fullName>
    </submittedName>
</protein>
<sequence>MTWSIAALDPATGALGIAIATRSLAVGASCPHVRSRIGAVSTQSFTNRYLAPAVLDALERGLSPADAVCAALVGDEGEGIRQLHVVDRLGRTASHTGRHCVEWCGSVSAPGVSVAGNMLRGEDVVRRTLDAFLAAEELPFALRLLHAMEAGEAAGGDRRGRQSAALRIHRDELFADCDLRVDDHPEPLAELRRLLSLWLPDADARRLAAPRRSDPSGFTDIDAIERSWIERGLELRFRR</sequence>
<comment type="caution">
    <text evidence="1">The sequence shown here is derived from an EMBL/GenBank/DDBJ whole genome shotgun (WGS) entry which is preliminary data.</text>
</comment>
<accession>A0ABT1VWL4</accession>
<name>A0ABT1VWL4_9PROT</name>
<organism evidence="1 2">
    <name type="scientific">Rhizosaccharibacter radicis</name>
    <dbReference type="NCBI Taxonomy" id="2782605"/>
    <lineage>
        <taxon>Bacteria</taxon>
        <taxon>Pseudomonadati</taxon>
        <taxon>Pseudomonadota</taxon>
        <taxon>Alphaproteobacteria</taxon>
        <taxon>Acetobacterales</taxon>
        <taxon>Acetobacteraceae</taxon>
        <taxon>Rhizosaccharibacter</taxon>
    </lineage>
</organism>
<proteinExistence type="predicted"/>
<evidence type="ECO:0000313" key="2">
    <source>
        <dbReference type="Proteomes" id="UP001524547"/>
    </source>
</evidence>
<dbReference type="Gene3D" id="3.60.20.10">
    <property type="entry name" value="Glutamine Phosphoribosylpyrophosphate, subunit 1, domain 1"/>
    <property type="match status" value="1"/>
</dbReference>
<dbReference type="InterPro" id="IPR010430">
    <property type="entry name" value="DUF1028"/>
</dbReference>
<keyword evidence="2" id="KW-1185">Reference proteome</keyword>
<dbReference type="RefSeq" id="WP_422919470.1">
    <property type="nucleotide sequence ID" value="NZ_JAMZEJ010000004.1"/>
</dbReference>
<dbReference type="Proteomes" id="UP001524547">
    <property type="component" value="Unassembled WGS sequence"/>
</dbReference>
<dbReference type="InterPro" id="IPR029055">
    <property type="entry name" value="Ntn_hydrolases_N"/>
</dbReference>
<reference evidence="1 2" key="1">
    <citation type="submission" date="2022-06" db="EMBL/GenBank/DDBJ databases">
        <title>Rhizosaccharibacter gen. nov. sp. nov. KSS12, endophytic bacteria isolated from sugarcane.</title>
        <authorList>
            <person name="Pitiwittayakul N."/>
        </authorList>
    </citation>
    <scope>NUCLEOTIDE SEQUENCE [LARGE SCALE GENOMIC DNA]</scope>
    <source>
        <strain evidence="1 2">KSS12</strain>
    </source>
</reference>
<dbReference type="PANTHER" id="PTHR39328:SF1">
    <property type="entry name" value="BLL2871 PROTEIN"/>
    <property type="match status" value="1"/>
</dbReference>
<dbReference type="PANTHER" id="PTHR39328">
    <property type="entry name" value="BLL2871 PROTEIN"/>
    <property type="match status" value="1"/>
</dbReference>
<gene>
    <name evidence="1" type="ORF">NFI88_07735</name>
</gene>
<dbReference type="SUPFAM" id="SSF56235">
    <property type="entry name" value="N-terminal nucleophile aminohydrolases (Ntn hydrolases)"/>
    <property type="match status" value="1"/>
</dbReference>
<dbReference type="EMBL" id="JAMZEJ010000004">
    <property type="protein sequence ID" value="MCQ8240729.1"/>
    <property type="molecule type" value="Genomic_DNA"/>
</dbReference>
<dbReference type="Pfam" id="PF06267">
    <property type="entry name" value="DUF1028"/>
    <property type="match status" value="1"/>
</dbReference>